<organism evidence="2 3">
    <name type="scientific">Xanthomonas perforans</name>
    <dbReference type="NCBI Taxonomy" id="442694"/>
    <lineage>
        <taxon>Bacteria</taxon>
        <taxon>Pseudomonadati</taxon>
        <taxon>Pseudomonadota</taxon>
        <taxon>Gammaproteobacteria</taxon>
        <taxon>Lysobacterales</taxon>
        <taxon>Lysobacteraceae</taxon>
        <taxon>Xanthomonas</taxon>
    </lineage>
</organism>
<evidence type="ECO:0000256" key="1">
    <source>
        <dbReference type="SAM" id="Phobius"/>
    </source>
</evidence>
<keyword evidence="1" id="KW-0812">Transmembrane</keyword>
<dbReference type="EMBL" id="PUUL01000032">
    <property type="protein sequence ID" value="RXD55461.1"/>
    <property type="molecule type" value="Genomic_DNA"/>
</dbReference>
<feature type="non-terminal residue" evidence="2">
    <location>
        <position position="63"/>
    </location>
</feature>
<feature type="transmembrane region" description="Helical" evidence="1">
    <location>
        <begin position="25"/>
        <end position="47"/>
    </location>
</feature>
<keyword evidence="1" id="KW-1133">Transmembrane helix</keyword>
<keyword evidence="1" id="KW-0472">Membrane</keyword>
<gene>
    <name evidence="2" type="ORF">DB769_06700</name>
</gene>
<dbReference type="AlphaFoldDB" id="A0AAQ0YPN3"/>
<dbReference type="Proteomes" id="UP000289372">
    <property type="component" value="Unassembled WGS sequence"/>
</dbReference>
<comment type="caution">
    <text evidence="2">The sequence shown here is derived from an EMBL/GenBank/DDBJ whole genome shotgun (WGS) entry which is preliminary data.</text>
</comment>
<protein>
    <submittedName>
        <fullName evidence="2">RND transporter</fullName>
    </submittedName>
</protein>
<name>A0AAQ0YPN3_XANPE</name>
<accession>A0AAQ0YPN3</accession>
<sequence length="63" mass="6559">MPHAPDRMVHFPTLAAMRPPSIAKAVAWMLLIGIGIAAAILALAPWVQTASGKGQVVSLDPSD</sequence>
<evidence type="ECO:0000313" key="2">
    <source>
        <dbReference type="EMBL" id="RXD55461.1"/>
    </source>
</evidence>
<reference evidence="2 3" key="1">
    <citation type="submission" date="2018-02" db="EMBL/GenBank/DDBJ databases">
        <title>Characterization of Xanthomonas diversity in transplant houses and field plants.</title>
        <authorList>
            <person name="Abrahamian P."/>
            <person name="Timilsina S."/>
            <person name="Minsavage G.V."/>
            <person name="Goss E.M."/>
            <person name="Jones J.B."/>
            <person name="Vallad G.E."/>
        </authorList>
    </citation>
    <scope>NUCLEOTIDE SEQUENCE [LARGE SCALE GENOMIC DNA]</scope>
    <source>
        <strain evidence="2 3">GEV2132</strain>
    </source>
</reference>
<proteinExistence type="predicted"/>
<evidence type="ECO:0000313" key="3">
    <source>
        <dbReference type="Proteomes" id="UP000289372"/>
    </source>
</evidence>